<proteinExistence type="predicted"/>
<comment type="caution">
    <text evidence="1">The sequence shown here is derived from an EMBL/GenBank/DDBJ whole genome shotgun (WGS) entry which is preliminary data.</text>
</comment>
<reference evidence="1 2" key="1">
    <citation type="submission" date="2021-04" db="EMBL/GenBank/DDBJ databases">
        <authorList>
            <person name="De Guttry C."/>
            <person name="Zahm M."/>
            <person name="Klopp C."/>
            <person name="Cabau C."/>
            <person name="Louis A."/>
            <person name="Berthelot C."/>
            <person name="Parey E."/>
            <person name="Roest Crollius H."/>
            <person name="Montfort J."/>
            <person name="Robinson-Rechavi M."/>
            <person name="Bucao C."/>
            <person name="Bouchez O."/>
            <person name="Gislard M."/>
            <person name="Lluch J."/>
            <person name="Milhes M."/>
            <person name="Lampietro C."/>
            <person name="Lopez Roques C."/>
            <person name="Donnadieu C."/>
            <person name="Braasch I."/>
            <person name="Desvignes T."/>
            <person name="Postlethwait J."/>
            <person name="Bobe J."/>
            <person name="Wedekind C."/>
            <person name="Guiguen Y."/>
        </authorList>
    </citation>
    <scope>NUCLEOTIDE SEQUENCE [LARGE SCALE GENOMIC DNA]</scope>
    <source>
        <strain evidence="1">Cs_M1</strain>
        <tissue evidence="1">Blood</tissue>
    </source>
</reference>
<dbReference type="Proteomes" id="UP001356427">
    <property type="component" value="Unassembled WGS sequence"/>
</dbReference>
<dbReference type="EMBL" id="JAGTTL010000003">
    <property type="protein sequence ID" value="KAK6325074.1"/>
    <property type="molecule type" value="Genomic_DNA"/>
</dbReference>
<name>A0AAN8M938_9TELE</name>
<gene>
    <name evidence="1" type="ORF">J4Q44_G00044160</name>
</gene>
<organism evidence="1 2">
    <name type="scientific">Coregonus suidteri</name>
    <dbReference type="NCBI Taxonomy" id="861788"/>
    <lineage>
        <taxon>Eukaryota</taxon>
        <taxon>Metazoa</taxon>
        <taxon>Chordata</taxon>
        <taxon>Craniata</taxon>
        <taxon>Vertebrata</taxon>
        <taxon>Euteleostomi</taxon>
        <taxon>Actinopterygii</taxon>
        <taxon>Neopterygii</taxon>
        <taxon>Teleostei</taxon>
        <taxon>Protacanthopterygii</taxon>
        <taxon>Salmoniformes</taxon>
        <taxon>Salmonidae</taxon>
        <taxon>Coregoninae</taxon>
        <taxon>Coregonus</taxon>
    </lineage>
</organism>
<dbReference type="AlphaFoldDB" id="A0AAN8M938"/>
<accession>A0AAN8M938</accession>
<evidence type="ECO:0000313" key="1">
    <source>
        <dbReference type="EMBL" id="KAK6325074.1"/>
    </source>
</evidence>
<sequence>MMLFERNFLSLERSKVYGSLRTNRRKNRRGSPMLNLRSLRKHAPPWRTCMENAC</sequence>
<evidence type="ECO:0000313" key="2">
    <source>
        <dbReference type="Proteomes" id="UP001356427"/>
    </source>
</evidence>
<protein>
    <submittedName>
        <fullName evidence="1">Uncharacterized protein</fullName>
    </submittedName>
</protein>
<keyword evidence="2" id="KW-1185">Reference proteome</keyword>